<protein>
    <recommendedName>
        <fullName evidence="2">HU domain-containing protein</fullName>
    </recommendedName>
</protein>
<dbReference type="GO" id="GO:0003677">
    <property type="term" value="F:DNA binding"/>
    <property type="evidence" value="ECO:0007669"/>
    <property type="project" value="InterPro"/>
</dbReference>
<organism evidence="1">
    <name type="scientific">marine sediment metagenome</name>
    <dbReference type="NCBI Taxonomy" id="412755"/>
    <lineage>
        <taxon>unclassified sequences</taxon>
        <taxon>metagenomes</taxon>
        <taxon>ecological metagenomes</taxon>
    </lineage>
</organism>
<comment type="caution">
    <text evidence="1">The sequence shown here is derived from an EMBL/GenBank/DDBJ whole genome shotgun (WGS) entry which is preliminary data.</text>
</comment>
<gene>
    <name evidence="1" type="ORF">LCGC14_1011180</name>
</gene>
<dbReference type="InterPro" id="IPR010992">
    <property type="entry name" value="IHF-like_DNA-bd_dom_sf"/>
</dbReference>
<reference evidence="1" key="1">
    <citation type="journal article" date="2015" name="Nature">
        <title>Complex archaea that bridge the gap between prokaryotes and eukaryotes.</title>
        <authorList>
            <person name="Spang A."/>
            <person name="Saw J.H."/>
            <person name="Jorgensen S.L."/>
            <person name="Zaremba-Niedzwiedzka K."/>
            <person name="Martijn J."/>
            <person name="Lind A.E."/>
            <person name="van Eijk R."/>
            <person name="Schleper C."/>
            <person name="Guy L."/>
            <person name="Ettema T.J."/>
        </authorList>
    </citation>
    <scope>NUCLEOTIDE SEQUENCE</scope>
</reference>
<evidence type="ECO:0008006" key="2">
    <source>
        <dbReference type="Google" id="ProtNLM"/>
    </source>
</evidence>
<dbReference type="SUPFAM" id="SSF47729">
    <property type="entry name" value="IHF-like DNA-binding proteins"/>
    <property type="match status" value="1"/>
</dbReference>
<name>A0A0F9N0B6_9ZZZZ</name>
<dbReference type="AlphaFoldDB" id="A0A0F9N0B6"/>
<sequence length="112" mass="12452">MAGIGEIARDAGLSPVTCPHCGRRIRTGVRIFEGFFRAILERVRAGDEVKVNGFGMFYRTVNLGRVLSSGMTRRVGSRVHDAGGRKFKATARIRFKQARSAKDFINRKGVRP</sequence>
<proteinExistence type="predicted"/>
<evidence type="ECO:0000313" key="1">
    <source>
        <dbReference type="EMBL" id="KKN12965.1"/>
    </source>
</evidence>
<dbReference type="Gene3D" id="4.10.520.10">
    <property type="entry name" value="IHF-like DNA-binding proteins"/>
    <property type="match status" value="1"/>
</dbReference>
<dbReference type="EMBL" id="LAZR01003973">
    <property type="protein sequence ID" value="KKN12965.1"/>
    <property type="molecule type" value="Genomic_DNA"/>
</dbReference>
<accession>A0A0F9N0B6</accession>